<reference evidence="1" key="1">
    <citation type="submission" date="2022-07" db="EMBL/GenBank/DDBJ databases">
        <title>Genome analysis of Parmales, a sister group of diatoms, reveals the evolutionary specialization of diatoms from phago-mixotrophs to photoautotrophs.</title>
        <authorList>
            <person name="Ban H."/>
            <person name="Sato S."/>
            <person name="Yoshikawa S."/>
            <person name="Kazumasa Y."/>
            <person name="Nakamura Y."/>
            <person name="Ichinomiya M."/>
            <person name="Saitoh K."/>
            <person name="Sato N."/>
            <person name="Blanc-Mathieu R."/>
            <person name="Endo H."/>
            <person name="Kuwata A."/>
            <person name="Ogata H."/>
        </authorList>
    </citation>
    <scope>NUCLEOTIDE SEQUENCE</scope>
</reference>
<evidence type="ECO:0000313" key="2">
    <source>
        <dbReference type="Proteomes" id="UP001165082"/>
    </source>
</evidence>
<dbReference type="OrthoDB" id="408373at2759"/>
<dbReference type="SUPFAM" id="SSF53474">
    <property type="entry name" value="alpha/beta-Hydrolases"/>
    <property type="match status" value="1"/>
</dbReference>
<accession>A0A9W7EBW4</accession>
<gene>
    <name evidence="1" type="ORF">TrRE_jg749</name>
</gene>
<organism evidence="1 2">
    <name type="scientific">Triparma retinervis</name>
    <dbReference type="NCBI Taxonomy" id="2557542"/>
    <lineage>
        <taxon>Eukaryota</taxon>
        <taxon>Sar</taxon>
        <taxon>Stramenopiles</taxon>
        <taxon>Ochrophyta</taxon>
        <taxon>Bolidophyceae</taxon>
        <taxon>Parmales</taxon>
        <taxon>Triparmaceae</taxon>
        <taxon>Triparma</taxon>
    </lineage>
</organism>
<name>A0A9W7EBW4_9STRA</name>
<dbReference type="EMBL" id="BRXZ01001487">
    <property type="protein sequence ID" value="GMH72395.1"/>
    <property type="molecule type" value="Genomic_DNA"/>
</dbReference>
<protein>
    <recommendedName>
        <fullName evidence="3">AB hydrolase-1 domain-containing protein</fullName>
    </recommendedName>
</protein>
<comment type="caution">
    <text evidence="1">The sequence shown here is derived from an EMBL/GenBank/DDBJ whole genome shotgun (WGS) entry which is preliminary data.</text>
</comment>
<dbReference type="Proteomes" id="UP001165082">
    <property type="component" value="Unassembled WGS sequence"/>
</dbReference>
<evidence type="ECO:0000313" key="1">
    <source>
        <dbReference type="EMBL" id="GMH72395.1"/>
    </source>
</evidence>
<dbReference type="AlphaFoldDB" id="A0A9W7EBW4"/>
<feature type="non-terminal residue" evidence="1">
    <location>
        <position position="1"/>
    </location>
</feature>
<keyword evidence="2" id="KW-1185">Reference proteome</keyword>
<dbReference type="InterPro" id="IPR029058">
    <property type="entry name" value="AB_hydrolase_fold"/>
</dbReference>
<sequence>SEFHLVGHDHGAVLGWTVAADERAKGRVLSYSALSVPHVDAFSEGLYGDGEDEDQVIASQYFSVFVMEDSASMNFNALYLTMGQTSGRRKEYGSLYSSPSDFQKALWWYNGAMDAGVMSMPRSMTAAELWGKGALAMSAMRAAFGGGGEDGAAAASPTGPISGVPVLYVCGGNDAYILCDHEYARRTREYVVGADYRNVVVGCGHAVLDEGDCENVAERDKVLDAIIGRIESV</sequence>
<dbReference type="Gene3D" id="3.40.50.1820">
    <property type="entry name" value="alpha/beta hydrolase"/>
    <property type="match status" value="1"/>
</dbReference>
<evidence type="ECO:0008006" key="3">
    <source>
        <dbReference type="Google" id="ProtNLM"/>
    </source>
</evidence>
<proteinExistence type="predicted"/>